<keyword evidence="1" id="KW-0732">Signal</keyword>
<accession>A0A2V1JWN2</accession>
<dbReference type="RefSeq" id="WP_109062261.1">
    <property type="nucleotide sequence ID" value="NZ_QETA01000004.1"/>
</dbReference>
<name>A0A2V1JWN2_9BURK</name>
<proteinExistence type="predicted"/>
<dbReference type="Proteomes" id="UP000245212">
    <property type="component" value="Unassembled WGS sequence"/>
</dbReference>
<organism evidence="2 3">
    <name type="scientific">Corticimicrobacter populi</name>
    <dbReference type="NCBI Taxonomy" id="2175229"/>
    <lineage>
        <taxon>Bacteria</taxon>
        <taxon>Pseudomonadati</taxon>
        <taxon>Pseudomonadota</taxon>
        <taxon>Betaproteobacteria</taxon>
        <taxon>Burkholderiales</taxon>
        <taxon>Alcaligenaceae</taxon>
        <taxon>Corticimicrobacter</taxon>
    </lineage>
</organism>
<gene>
    <name evidence="2" type="ORF">DD235_11760</name>
</gene>
<reference evidence="3" key="1">
    <citation type="submission" date="2018-05" db="EMBL/GenBank/DDBJ databases">
        <authorList>
            <person name="Li Y."/>
        </authorList>
    </citation>
    <scope>NUCLEOTIDE SEQUENCE [LARGE SCALE GENOMIC DNA]</scope>
    <source>
        <strain evidence="3">3d-2-2</strain>
    </source>
</reference>
<evidence type="ECO:0000313" key="2">
    <source>
        <dbReference type="EMBL" id="PWF22737.1"/>
    </source>
</evidence>
<protein>
    <submittedName>
        <fullName evidence="2">Uncharacterized protein</fullName>
    </submittedName>
</protein>
<feature type="chain" id="PRO_5016152168" evidence="1">
    <location>
        <begin position="24"/>
        <end position="132"/>
    </location>
</feature>
<feature type="signal peptide" evidence="1">
    <location>
        <begin position="1"/>
        <end position="23"/>
    </location>
</feature>
<dbReference type="EMBL" id="QETA01000004">
    <property type="protein sequence ID" value="PWF22737.1"/>
    <property type="molecule type" value="Genomic_DNA"/>
</dbReference>
<evidence type="ECO:0000313" key="3">
    <source>
        <dbReference type="Proteomes" id="UP000245212"/>
    </source>
</evidence>
<evidence type="ECO:0000256" key="1">
    <source>
        <dbReference type="SAM" id="SignalP"/>
    </source>
</evidence>
<keyword evidence="3" id="KW-1185">Reference proteome</keyword>
<dbReference type="AlphaFoldDB" id="A0A2V1JWN2"/>
<comment type="caution">
    <text evidence="2">The sequence shown here is derived from an EMBL/GenBank/DDBJ whole genome shotgun (WGS) entry which is preliminary data.</text>
</comment>
<sequence>MTLKTCMAFAITGLSFVTTVVLAQSAPSQAQGAFAKEAYEIARNMNGLADYCQRKGYIQPGSVEDARKLLPMVESMSPDKSGGDAAEAYGIKGYVLDGKRPPVQLAESELSESEWCQQAAEGWRHWAAQLAR</sequence>